<dbReference type="HOGENOM" id="CLU_711189_0_0_0"/>
<dbReference type="STRING" id="937777.Deipe_0925"/>
<proteinExistence type="predicted"/>
<dbReference type="KEGG" id="dpd:Deipe_0925"/>
<dbReference type="Gene3D" id="3.40.50.2000">
    <property type="entry name" value="Glycogen Phosphorylase B"/>
    <property type="match status" value="2"/>
</dbReference>
<sequence>MPSPHSATATPRPKRVIIVAPRFFPGRTYGAETYLYSLLAELEQLDSDVEVVIVVNEDAAAPIRARFPRLKVVTVKVPRVNFAVYLWEQMVLPRLLRQLGPHVLFFPFNIMPNVSWPSVLMVHDMVNDYYSREHPKFKPLLFRSRRRAIHASIARASMIVTPTVAVADEIRMLMPRLSVPVVSIHEASFPAVADERRPVQLAEGVKYFVLQSGHHAPHKNLALGIQAMAILKAKQTDEYEKTYLVMTAERHDIGDLEELTRNLGVEEHVVFLGRVSSEELEWLVRNASALGFPSQYEGFGLGVAEGIDRGKVVLAADTPVFREVSHGRAYLFNPRDAEEYARLIADAAMQRLPILNIQAERHKNWTWRDHVHQLMLVLETVVPQGDLK</sequence>
<dbReference type="PANTHER" id="PTHR46401:SF8">
    <property type="entry name" value="BLL6006 PROTEIN"/>
    <property type="match status" value="1"/>
</dbReference>
<reference evidence="4" key="1">
    <citation type="submission" date="2012-03" db="EMBL/GenBank/DDBJ databases">
        <title>Complete sequence of chromosome of Deinococcus peraridilitoris DSM 19664.</title>
        <authorList>
            <person name="Lucas S."/>
            <person name="Copeland A."/>
            <person name="Lapidus A."/>
            <person name="Glavina del Rio T."/>
            <person name="Dalin E."/>
            <person name="Tice H."/>
            <person name="Bruce D."/>
            <person name="Goodwin L."/>
            <person name="Pitluck S."/>
            <person name="Peters L."/>
            <person name="Mikhailova N."/>
            <person name="Lu M."/>
            <person name="Kyrpides N."/>
            <person name="Mavromatis K."/>
            <person name="Ivanova N."/>
            <person name="Brettin T."/>
            <person name="Detter J.C."/>
            <person name="Han C."/>
            <person name="Larimer F."/>
            <person name="Land M."/>
            <person name="Hauser L."/>
            <person name="Markowitz V."/>
            <person name="Cheng J.-F."/>
            <person name="Hugenholtz P."/>
            <person name="Woyke T."/>
            <person name="Wu D."/>
            <person name="Pukall R."/>
            <person name="Steenblock K."/>
            <person name="Brambilla E."/>
            <person name="Klenk H.-P."/>
            <person name="Eisen J.A."/>
        </authorList>
    </citation>
    <scope>NUCLEOTIDE SEQUENCE [LARGE SCALE GENOMIC DNA]</scope>
    <source>
        <strain evidence="4">DSM 19664 / LMG 22246 / CIP 109416 / KR-200</strain>
    </source>
</reference>
<keyword evidence="4" id="KW-1185">Reference proteome</keyword>
<dbReference type="InterPro" id="IPR001296">
    <property type="entry name" value="Glyco_trans_1"/>
</dbReference>
<dbReference type="SUPFAM" id="SSF53756">
    <property type="entry name" value="UDP-Glycosyltransferase/glycogen phosphorylase"/>
    <property type="match status" value="1"/>
</dbReference>
<accession>K9ZXV2</accession>
<dbReference type="PATRIC" id="fig|937777.3.peg.933"/>
<dbReference type="Pfam" id="PF00534">
    <property type="entry name" value="Glycos_transf_1"/>
    <property type="match status" value="1"/>
</dbReference>
<keyword evidence="3" id="KW-0808">Transferase</keyword>
<feature type="domain" description="Glycosyl transferase family 1" evidence="1">
    <location>
        <begin position="195"/>
        <end position="347"/>
    </location>
</feature>
<evidence type="ECO:0000259" key="1">
    <source>
        <dbReference type="Pfam" id="PF00534"/>
    </source>
</evidence>
<protein>
    <submittedName>
        <fullName evidence="3">Glycosyltransferase</fullName>
    </submittedName>
</protein>
<evidence type="ECO:0000313" key="3">
    <source>
        <dbReference type="EMBL" id="AFZ66493.1"/>
    </source>
</evidence>
<dbReference type="AlphaFoldDB" id="K9ZXV2"/>
<dbReference type="Pfam" id="PF13439">
    <property type="entry name" value="Glyco_transf_4"/>
    <property type="match status" value="1"/>
</dbReference>
<dbReference type="Proteomes" id="UP000010467">
    <property type="component" value="Chromosome"/>
</dbReference>
<dbReference type="PANTHER" id="PTHR46401">
    <property type="entry name" value="GLYCOSYLTRANSFERASE WBBK-RELATED"/>
    <property type="match status" value="1"/>
</dbReference>
<dbReference type="EMBL" id="CP003382">
    <property type="protein sequence ID" value="AFZ66493.1"/>
    <property type="molecule type" value="Genomic_DNA"/>
</dbReference>
<evidence type="ECO:0000259" key="2">
    <source>
        <dbReference type="Pfam" id="PF13439"/>
    </source>
</evidence>
<dbReference type="InterPro" id="IPR028098">
    <property type="entry name" value="Glyco_trans_4-like_N"/>
</dbReference>
<dbReference type="GO" id="GO:0016757">
    <property type="term" value="F:glycosyltransferase activity"/>
    <property type="evidence" value="ECO:0007669"/>
    <property type="project" value="InterPro"/>
</dbReference>
<organism evidence="3 4">
    <name type="scientific">Deinococcus peraridilitoris (strain DSM 19664 / LMG 22246 / CIP 109416 / KR-200)</name>
    <dbReference type="NCBI Taxonomy" id="937777"/>
    <lineage>
        <taxon>Bacteria</taxon>
        <taxon>Thermotogati</taxon>
        <taxon>Deinococcota</taxon>
        <taxon>Deinococci</taxon>
        <taxon>Deinococcales</taxon>
        <taxon>Deinococcaceae</taxon>
        <taxon>Deinococcus</taxon>
    </lineage>
</organism>
<dbReference type="CDD" id="cd03809">
    <property type="entry name" value="GT4_MtfB-like"/>
    <property type="match status" value="1"/>
</dbReference>
<feature type="domain" description="Glycosyltransferase subfamily 4-like N-terminal" evidence="2">
    <location>
        <begin position="30"/>
        <end position="171"/>
    </location>
</feature>
<name>K9ZXV2_DEIPD</name>
<evidence type="ECO:0000313" key="4">
    <source>
        <dbReference type="Proteomes" id="UP000010467"/>
    </source>
</evidence>
<dbReference type="eggNOG" id="COG0438">
    <property type="taxonomic scope" value="Bacteria"/>
</dbReference>
<gene>
    <name evidence="3" type="ordered locus">Deipe_0925</name>
</gene>